<feature type="region of interest" description="Disordered" evidence="1">
    <location>
        <begin position="1"/>
        <end position="41"/>
    </location>
</feature>
<comment type="caution">
    <text evidence="2">The sequence shown here is derived from an EMBL/GenBank/DDBJ whole genome shotgun (WGS) entry which is preliminary data.</text>
</comment>
<evidence type="ECO:0000313" key="3">
    <source>
        <dbReference type="Proteomes" id="UP000517547"/>
    </source>
</evidence>
<sequence length="115" mass="12898">MSGYAVRNDGQGWRAVNGPEDLLPDEWYTESNPPDPVPLPPTRDELISLSKAKRDALLSIAANRMGPLQDAVDLDEATVEEVAMLKKWKQYRIALNRIEQQPAFPDDIAWPVSPE</sequence>
<evidence type="ECO:0000313" key="2">
    <source>
        <dbReference type="EMBL" id="NWC14861.1"/>
    </source>
</evidence>
<dbReference type="EMBL" id="JACAQE010000005">
    <property type="protein sequence ID" value="NWC14861.1"/>
    <property type="molecule type" value="Genomic_DNA"/>
</dbReference>
<dbReference type="RefSeq" id="WP_042936045.1">
    <property type="nucleotide sequence ID" value="NZ_JACAQE010000005.1"/>
</dbReference>
<protein>
    <submittedName>
        <fullName evidence="2">Tail fiber assembly protein</fullName>
    </submittedName>
</protein>
<dbReference type="Proteomes" id="UP000517547">
    <property type="component" value="Unassembled WGS sequence"/>
</dbReference>
<accession>A0A7Y8CEB3</accession>
<reference evidence="2 3" key="1">
    <citation type="submission" date="2020-04" db="EMBL/GenBank/DDBJ databases">
        <title>Molecular characterization of pseudomonads from Agaricus bisporus reveal novel blotch 2 pathogens in Western Europe.</title>
        <authorList>
            <person name="Taparia T."/>
            <person name="Krijger M."/>
            <person name="Haynes E."/>
            <person name="Elpinstone J.G."/>
            <person name="Noble R."/>
            <person name="Van Der Wolf J."/>
        </authorList>
    </citation>
    <scope>NUCLEOTIDE SEQUENCE [LARGE SCALE GENOMIC DNA]</scope>
    <source>
        <strain evidence="2 3">IPO3738</strain>
    </source>
</reference>
<name>A0A7Y8CEB3_9PSED</name>
<dbReference type="AlphaFoldDB" id="A0A7Y8CEB3"/>
<evidence type="ECO:0000256" key="1">
    <source>
        <dbReference type="SAM" id="MobiDB-lite"/>
    </source>
</evidence>
<dbReference type="InterPro" id="IPR003458">
    <property type="entry name" value="Phage_T4_Gp38_tail_assem"/>
</dbReference>
<gene>
    <name evidence="2" type="ORF">HX845_14455</name>
</gene>
<proteinExistence type="predicted"/>
<dbReference type="Pfam" id="PF02413">
    <property type="entry name" value="Caudo_TAP"/>
    <property type="match status" value="1"/>
</dbReference>
<organism evidence="2 3">
    <name type="scientific">Pseudomonas gingeri</name>
    <dbReference type="NCBI Taxonomy" id="117681"/>
    <lineage>
        <taxon>Bacteria</taxon>
        <taxon>Pseudomonadati</taxon>
        <taxon>Pseudomonadota</taxon>
        <taxon>Gammaproteobacteria</taxon>
        <taxon>Pseudomonadales</taxon>
        <taxon>Pseudomonadaceae</taxon>
        <taxon>Pseudomonas</taxon>
    </lineage>
</organism>